<protein>
    <submittedName>
        <fullName evidence="1">Uncharacterized protein</fullName>
    </submittedName>
</protein>
<dbReference type="Proteomes" id="UP001732700">
    <property type="component" value="Chromosome 7D"/>
</dbReference>
<dbReference type="EnsemblPlants" id="AVESA.00010b.r2.7DG1400780.1">
    <property type="protein sequence ID" value="AVESA.00010b.r2.7DG1400780.1.CDS"/>
    <property type="gene ID" value="AVESA.00010b.r2.7DG1400780"/>
</dbReference>
<name>A0ACD6APT3_AVESA</name>
<organism evidence="1 2">
    <name type="scientific">Avena sativa</name>
    <name type="common">Oat</name>
    <dbReference type="NCBI Taxonomy" id="4498"/>
    <lineage>
        <taxon>Eukaryota</taxon>
        <taxon>Viridiplantae</taxon>
        <taxon>Streptophyta</taxon>
        <taxon>Embryophyta</taxon>
        <taxon>Tracheophyta</taxon>
        <taxon>Spermatophyta</taxon>
        <taxon>Magnoliopsida</taxon>
        <taxon>Liliopsida</taxon>
        <taxon>Poales</taxon>
        <taxon>Poaceae</taxon>
        <taxon>BOP clade</taxon>
        <taxon>Pooideae</taxon>
        <taxon>Poodae</taxon>
        <taxon>Poeae</taxon>
        <taxon>Poeae Chloroplast Group 1 (Aveneae type)</taxon>
        <taxon>Aveninae</taxon>
        <taxon>Avena</taxon>
    </lineage>
</organism>
<evidence type="ECO:0000313" key="1">
    <source>
        <dbReference type="EnsemblPlants" id="AVESA.00010b.r2.7DG1400780.1.CDS"/>
    </source>
</evidence>
<reference evidence="1" key="1">
    <citation type="submission" date="2021-05" db="EMBL/GenBank/DDBJ databases">
        <authorList>
            <person name="Scholz U."/>
            <person name="Mascher M."/>
            <person name="Fiebig A."/>
        </authorList>
    </citation>
    <scope>NUCLEOTIDE SEQUENCE [LARGE SCALE GENOMIC DNA]</scope>
</reference>
<proteinExistence type="predicted"/>
<sequence>MRGAVLVALAAAIGNMLQGWDNATIAGAVLYIKREFHLETQPAIEGLVVATSLIGATIITTFSGPVADIVGRRPMLIASSLLYFAGGLFMLWSPNVYILLMARLVDGFGVGLAVTLVPVYISETAAPEIRGLLNTLPQFTGSFGMCLSYCMIFAMTLKPDPSWRTMLGVLFMPSLIYLVLTVFYLPESPRWLVSKGRMKEARVVLEKLRGREDVSGEMALLVEGLGSAGDTEIEEYVVGPADGDHEQRDTVTLYGPEQGLSWVAQPVAGGRGSMLGSSLGLPGSGRQGSMLDMMKDPVVALLGSVHERLPGDGTGSMRGSTLFPNLGSMLSVSERPGGAPAVAADRAWDEENVAPEDDDDDDDEYLSDDQDQAAAAAAAAPGGLEAPLLSRQSTEVETRANNNNNNEVPRSQSSMQRFSSAGGGVDAASTMGIGGGWQLAWKWTEKVGPDGVKRGGVKRMYLHEEGVPGGAEGGAGIGAGPGEYVHAAALVSQSMLYTKDVLIGQSPTEPAFANPPEAVATKAAASGPRWRELLEPGVRHALFCGMMLQILQQFSGINGVLYYTPQILDQAGVSVLLAGLGLSSDSTAILISGLTTLLMMPSIGIAMRLMDVAGRRSLLLWTIPVLILSLVILIISNIVPMETNVHAALSTVSVILYFCTFVMGFGPIPNILCAEIFPTRVRGLCIALCSLTFWFGDIIVTYSLPVMLNSIGLAGVFGFYACVCCLALVFVALKVPETKGLPLEVIIEFFNVGAKGLPEQTNE</sequence>
<reference evidence="1" key="2">
    <citation type="submission" date="2025-09" db="UniProtKB">
        <authorList>
            <consortium name="EnsemblPlants"/>
        </authorList>
    </citation>
    <scope>IDENTIFICATION</scope>
</reference>
<evidence type="ECO:0000313" key="2">
    <source>
        <dbReference type="Proteomes" id="UP001732700"/>
    </source>
</evidence>
<accession>A0ACD6APT3</accession>
<keyword evidence="2" id="KW-1185">Reference proteome</keyword>